<organism evidence="2 3">
    <name type="scientific">Setaria italica</name>
    <name type="common">Foxtail millet</name>
    <name type="synonym">Panicum italicum</name>
    <dbReference type="NCBI Taxonomy" id="4555"/>
    <lineage>
        <taxon>Eukaryota</taxon>
        <taxon>Viridiplantae</taxon>
        <taxon>Streptophyta</taxon>
        <taxon>Embryophyta</taxon>
        <taxon>Tracheophyta</taxon>
        <taxon>Spermatophyta</taxon>
        <taxon>Magnoliopsida</taxon>
        <taxon>Liliopsida</taxon>
        <taxon>Poales</taxon>
        <taxon>Poaceae</taxon>
        <taxon>PACMAD clade</taxon>
        <taxon>Panicoideae</taxon>
        <taxon>Panicodae</taxon>
        <taxon>Paniceae</taxon>
        <taxon>Cenchrinae</taxon>
        <taxon>Setaria</taxon>
    </lineage>
</organism>
<evidence type="ECO:0000256" key="1">
    <source>
        <dbReference type="SAM" id="MobiDB-lite"/>
    </source>
</evidence>
<dbReference type="Gramene" id="KQL13835">
    <property type="protein sequence ID" value="KQL13835"/>
    <property type="gene ID" value="SETIT_023844mg"/>
</dbReference>
<proteinExistence type="predicted"/>
<reference evidence="3" key="1">
    <citation type="journal article" date="2012" name="Nat. Biotechnol.">
        <title>Reference genome sequence of the model plant Setaria.</title>
        <authorList>
            <person name="Bennetzen J.L."/>
            <person name="Schmutz J."/>
            <person name="Wang H."/>
            <person name="Percifield R."/>
            <person name="Hawkins J."/>
            <person name="Pontaroli A.C."/>
            <person name="Estep M."/>
            <person name="Feng L."/>
            <person name="Vaughn J.N."/>
            <person name="Grimwood J."/>
            <person name="Jenkins J."/>
            <person name="Barry K."/>
            <person name="Lindquist E."/>
            <person name="Hellsten U."/>
            <person name="Deshpande S."/>
            <person name="Wang X."/>
            <person name="Wu X."/>
            <person name="Mitros T."/>
            <person name="Triplett J."/>
            <person name="Yang X."/>
            <person name="Ye C.Y."/>
            <person name="Mauro-Herrera M."/>
            <person name="Wang L."/>
            <person name="Li P."/>
            <person name="Sharma M."/>
            <person name="Sharma R."/>
            <person name="Ronald P.C."/>
            <person name="Panaud O."/>
            <person name="Kellogg E.A."/>
            <person name="Brutnell T.P."/>
            <person name="Doust A.N."/>
            <person name="Tuskan G.A."/>
            <person name="Rokhsar D."/>
            <person name="Devos K.M."/>
        </authorList>
    </citation>
    <scope>NUCLEOTIDE SEQUENCE [LARGE SCALE GENOMIC DNA]</scope>
    <source>
        <strain evidence="3">cv. Yugu1</strain>
    </source>
</reference>
<dbReference type="Proteomes" id="UP000004995">
    <property type="component" value="Unassembled WGS sequence"/>
</dbReference>
<reference evidence="2" key="2">
    <citation type="submission" date="2018-08" db="UniProtKB">
        <authorList>
            <consortium name="EnsemblPlants"/>
        </authorList>
    </citation>
    <scope>IDENTIFICATION</scope>
    <source>
        <strain evidence="2">Yugu1</strain>
    </source>
</reference>
<protein>
    <submittedName>
        <fullName evidence="2">Uncharacterized protein</fullName>
    </submittedName>
</protein>
<dbReference type="EnsemblPlants" id="KQL13835">
    <property type="protein sequence ID" value="KQL13835"/>
    <property type="gene ID" value="SETIT_023844mg"/>
</dbReference>
<dbReference type="AlphaFoldDB" id="K3ZBC3"/>
<name>K3ZBC3_SETIT</name>
<evidence type="ECO:0000313" key="3">
    <source>
        <dbReference type="Proteomes" id="UP000004995"/>
    </source>
</evidence>
<keyword evidence="3" id="KW-1185">Reference proteome</keyword>
<sequence>MAARTRVAVHSVMDEAPQAGDLAEAGADPAERQEVRRRPLATLPPPTEVVAPKSPWQQRGLVGEKTSCKLGIGDAEIQDL</sequence>
<dbReference type="HOGENOM" id="CLU_2594331_0_0_1"/>
<accession>K3ZBC3</accession>
<evidence type="ECO:0000313" key="2">
    <source>
        <dbReference type="EnsemblPlants" id="KQL13835"/>
    </source>
</evidence>
<dbReference type="InParanoid" id="K3ZBC3"/>
<feature type="region of interest" description="Disordered" evidence="1">
    <location>
        <begin position="1"/>
        <end position="62"/>
    </location>
</feature>
<dbReference type="EMBL" id="AGNK02001486">
    <property type="status" value="NOT_ANNOTATED_CDS"/>
    <property type="molecule type" value="Genomic_DNA"/>
</dbReference>